<feature type="transmembrane region" description="Helical" evidence="1">
    <location>
        <begin position="47"/>
        <end position="66"/>
    </location>
</feature>
<comment type="caution">
    <text evidence="2">The sequence shown here is derived from an EMBL/GenBank/DDBJ whole genome shotgun (WGS) entry which is preliminary data.</text>
</comment>
<organism evidence="2 3">
    <name type="scientific">Antrihabitans cavernicola</name>
    <dbReference type="NCBI Taxonomy" id="2495913"/>
    <lineage>
        <taxon>Bacteria</taxon>
        <taxon>Bacillati</taxon>
        <taxon>Actinomycetota</taxon>
        <taxon>Actinomycetes</taxon>
        <taxon>Mycobacteriales</taxon>
        <taxon>Nocardiaceae</taxon>
        <taxon>Antrihabitans</taxon>
    </lineage>
</organism>
<sequence length="67" mass="7068">MAGKKIDRVRAQSALETVRENPVIAAVALAPAVVIFALVWWLAGPVWAILLLILAGAGVVFGGKFLK</sequence>
<keyword evidence="1" id="KW-1133">Transmembrane helix</keyword>
<dbReference type="RefSeq" id="WP_149432094.1">
    <property type="nucleotide sequence ID" value="NZ_VLNY01000011.1"/>
</dbReference>
<gene>
    <name evidence="2" type="ORF">FOY51_20420</name>
</gene>
<evidence type="ECO:0000313" key="3">
    <source>
        <dbReference type="Proteomes" id="UP000322244"/>
    </source>
</evidence>
<keyword evidence="3" id="KW-1185">Reference proteome</keyword>
<name>A0A5A7SAM3_9NOCA</name>
<reference evidence="2 3" key="1">
    <citation type="submission" date="2019-07" db="EMBL/GenBank/DDBJ databases">
        <title>Rhodococcus cavernicolus sp. nov., isolated from a cave.</title>
        <authorList>
            <person name="Lee S.D."/>
        </authorList>
    </citation>
    <scope>NUCLEOTIDE SEQUENCE [LARGE SCALE GENOMIC DNA]</scope>
    <source>
        <strain evidence="2 3">C1-24</strain>
    </source>
</reference>
<dbReference type="Proteomes" id="UP000322244">
    <property type="component" value="Unassembled WGS sequence"/>
</dbReference>
<evidence type="ECO:0000256" key="1">
    <source>
        <dbReference type="SAM" id="Phobius"/>
    </source>
</evidence>
<feature type="transmembrane region" description="Helical" evidence="1">
    <location>
        <begin position="21"/>
        <end position="41"/>
    </location>
</feature>
<evidence type="ECO:0000313" key="2">
    <source>
        <dbReference type="EMBL" id="KAA0021261.1"/>
    </source>
</evidence>
<protein>
    <submittedName>
        <fullName evidence="2">Uncharacterized protein</fullName>
    </submittedName>
</protein>
<dbReference type="AlphaFoldDB" id="A0A5A7SAM3"/>
<dbReference type="EMBL" id="VLNY01000011">
    <property type="protein sequence ID" value="KAA0021261.1"/>
    <property type="molecule type" value="Genomic_DNA"/>
</dbReference>
<keyword evidence="1" id="KW-0472">Membrane</keyword>
<accession>A0A5A7SAM3</accession>
<keyword evidence="1" id="KW-0812">Transmembrane</keyword>
<proteinExistence type="predicted"/>